<gene>
    <name evidence="1" type="ORF">T02_12070</name>
</gene>
<keyword evidence="2" id="KW-1185">Reference proteome</keyword>
<evidence type="ECO:0000313" key="1">
    <source>
        <dbReference type="EMBL" id="KRZ47336.1"/>
    </source>
</evidence>
<reference evidence="1 2" key="1">
    <citation type="submission" date="2015-05" db="EMBL/GenBank/DDBJ databases">
        <title>Evolution of Trichinella species and genotypes.</title>
        <authorList>
            <person name="Korhonen P.K."/>
            <person name="Edoardo P."/>
            <person name="Giuseppe L.R."/>
            <person name="Gasser R.B."/>
        </authorList>
    </citation>
    <scope>NUCLEOTIDE SEQUENCE [LARGE SCALE GENOMIC DNA]</scope>
    <source>
        <strain evidence="1">ISS10</strain>
    </source>
</reference>
<protein>
    <submittedName>
        <fullName evidence="1">Uncharacterized protein</fullName>
    </submittedName>
</protein>
<sequence length="66" mass="7456">MPTVFSLSELTKAELGFLGLGVRGDLKRREKKGRRMIPLVRSQESMALRDGQLELRAAQMKHCKAD</sequence>
<comment type="caution">
    <text evidence="1">The sequence shown here is derived from an EMBL/GenBank/DDBJ whole genome shotgun (WGS) entry which is preliminary data.</text>
</comment>
<dbReference type="EMBL" id="JYDW01000930">
    <property type="protein sequence ID" value="KRZ47336.1"/>
    <property type="molecule type" value="Genomic_DNA"/>
</dbReference>
<accession>A0A0V1KJA3</accession>
<evidence type="ECO:0000313" key="2">
    <source>
        <dbReference type="Proteomes" id="UP000054721"/>
    </source>
</evidence>
<dbReference type="Proteomes" id="UP000054721">
    <property type="component" value="Unassembled WGS sequence"/>
</dbReference>
<name>A0A0V1KJA3_9BILA</name>
<organism evidence="1 2">
    <name type="scientific">Trichinella nativa</name>
    <dbReference type="NCBI Taxonomy" id="6335"/>
    <lineage>
        <taxon>Eukaryota</taxon>
        <taxon>Metazoa</taxon>
        <taxon>Ecdysozoa</taxon>
        <taxon>Nematoda</taxon>
        <taxon>Enoplea</taxon>
        <taxon>Dorylaimia</taxon>
        <taxon>Trichinellida</taxon>
        <taxon>Trichinellidae</taxon>
        <taxon>Trichinella</taxon>
    </lineage>
</organism>
<dbReference type="AlphaFoldDB" id="A0A0V1KJA3"/>
<proteinExistence type="predicted"/>